<evidence type="ECO:0000313" key="3">
    <source>
        <dbReference type="EMBL" id="KAG2381312.1"/>
    </source>
</evidence>
<feature type="compositionally biased region" description="Basic and acidic residues" evidence="2">
    <location>
        <begin position="241"/>
        <end position="251"/>
    </location>
</feature>
<dbReference type="Gene3D" id="3.90.640.10">
    <property type="entry name" value="Actin, Chain A, domain 4"/>
    <property type="match status" value="1"/>
</dbReference>
<dbReference type="Gene3D" id="3.30.420.40">
    <property type="match status" value="3"/>
</dbReference>
<dbReference type="EMBL" id="PYSW02000027">
    <property type="protein sequence ID" value="KAG2381312.1"/>
    <property type="molecule type" value="Genomic_DNA"/>
</dbReference>
<feature type="compositionally biased region" description="Low complexity" evidence="2">
    <location>
        <begin position="112"/>
        <end position="122"/>
    </location>
</feature>
<dbReference type="AlphaFoldDB" id="A0AA88GMU7"/>
<feature type="compositionally biased region" description="Polar residues" evidence="2">
    <location>
        <begin position="180"/>
        <end position="192"/>
    </location>
</feature>
<evidence type="ECO:0000256" key="2">
    <source>
        <dbReference type="SAM" id="MobiDB-lite"/>
    </source>
</evidence>
<feature type="region of interest" description="Disordered" evidence="2">
    <location>
        <begin position="180"/>
        <end position="290"/>
    </location>
</feature>
<feature type="region of interest" description="Disordered" evidence="2">
    <location>
        <begin position="671"/>
        <end position="698"/>
    </location>
</feature>
<dbReference type="Proteomes" id="UP000816034">
    <property type="component" value="Unassembled WGS sequence"/>
</dbReference>
<feature type="compositionally biased region" description="Polar residues" evidence="2">
    <location>
        <begin position="671"/>
        <end position="694"/>
    </location>
</feature>
<dbReference type="Pfam" id="PF00022">
    <property type="entry name" value="Actin"/>
    <property type="match status" value="1"/>
</dbReference>
<feature type="region of interest" description="Disordered" evidence="2">
    <location>
        <begin position="49"/>
        <end position="165"/>
    </location>
</feature>
<dbReference type="SMART" id="SM00268">
    <property type="entry name" value="ACTIN"/>
    <property type="match status" value="1"/>
</dbReference>
<feature type="compositionally biased region" description="Acidic residues" evidence="2">
    <location>
        <begin position="306"/>
        <end position="332"/>
    </location>
</feature>
<feature type="compositionally biased region" description="Basic residues" evidence="2">
    <location>
        <begin position="68"/>
        <end position="78"/>
    </location>
</feature>
<dbReference type="InterPro" id="IPR043129">
    <property type="entry name" value="ATPase_NBD"/>
</dbReference>
<name>A0AA88GMU7_NAELO</name>
<feature type="region of interest" description="Disordered" evidence="2">
    <location>
        <begin position="302"/>
        <end position="371"/>
    </location>
</feature>
<sequence length="802" mass="89339">MGQTTSADVFTSRSAGVLNIIPENVWERQIHMRNTNVKVNTNPEEYSIVLKDGKLKDPNNHSSTTTKRTTKRKKRRPRPPPANTTVASTEGRASTVARNTLPIQGSSEEARSSSLLNNTSNNYGLNQVPKVKPLPRRAKTISSSSSSAREVIRNEAVTDFPNENDEETFDQLIEATYQETLNKSQPQQQPSRGNKRPPLPHPVLYSPSQNPQPVRPQSSTTEISNTQQEAENTEDSVTLRTPHEANRHDIFSKTNKNSHQYEDQDVEASSHRATSQPGIRSFAPSAMTKDSTNARKIFGVGQALHEEEDDDEEAADIDDENIDEENDDEVDEENAHTTVSSPRSGELTGTPRNRSQDATSSQPGNESEQPTSKVVIIDFGHQTTKVGFSHEDRPRVVIPSCYNIEEDPRNNNQKTIKFGGTISLQQTIWFFKNGKFTFSRHDEQGREIFVAFVRYIAKVLLGLQDAFKGKTVMIALPYIFGEDKDQMVMLCETFFHPSIQAKSLFLCGTPLFSFISAAANHITDNRSTALSVTVGHGISQVIPIVDGCPFSTCGVSSVVGGALQGEYLVTLIKKEVEREGVTLDDSLITYESVEKEKITNCSLVKSFRLNKKRPNECKAKFFKKTMNPVKGVIEHVLDHRCLCPELLFTPRLYEKGRPIVRRISDALSANADSAQLSSTEEPPVSAQNGSSTTSNKDEEDPYLGVVALIENCLKKCPKEFHELLLSNVVVSGGPSQIRNFVEEDAPPFDFSVWYGMSFLSTSIDIDGRELEGLHCRVLLEEARMEHYTLDDVIISRSYVSYC</sequence>
<feature type="compositionally biased region" description="Polar residues" evidence="2">
    <location>
        <begin position="206"/>
        <end position="239"/>
    </location>
</feature>
<comment type="similarity">
    <text evidence="1">Belongs to the actin family.</text>
</comment>
<dbReference type="SUPFAM" id="SSF53067">
    <property type="entry name" value="Actin-like ATPase domain"/>
    <property type="match status" value="2"/>
</dbReference>
<evidence type="ECO:0000313" key="4">
    <source>
        <dbReference type="Proteomes" id="UP000816034"/>
    </source>
</evidence>
<dbReference type="RefSeq" id="XP_044546992.1">
    <property type="nucleotide sequence ID" value="XM_044696147.1"/>
</dbReference>
<dbReference type="GeneID" id="68098755"/>
<proteinExistence type="inferred from homology"/>
<gene>
    <name evidence="3" type="ORF">C9374_006301</name>
</gene>
<dbReference type="PANTHER" id="PTHR11937">
    <property type="entry name" value="ACTIN"/>
    <property type="match status" value="1"/>
</dbReference>
<feature type="compositionally biased region" description="Polar residues" evidence="2">
    <location>
        <begin position="83"/>
        <end position="107"/>
    </location>
</feature>
<dbReference type="Gene3D" id="2.30.36.70">
    <property type="entry name" value="Actin, Chain A, domain 2"/>
    <property type="match status" value="1"/>
</dbReference>
<organism evidence="3 4">
    <name type="scientific">Naegleria lovaniensis</name>
    <name type="common">Amoeba</name>
    <dbReference type="NCBI Taxonomy" id="51637"/>
    <lineage>
        <taxon>Eukaryota</taxon>
        <taxon>Discoba</taxon>
        <taxon>Heterolobosea</taxon>
        <taxon>Tetramitia</taxon>
        <taxon>Eutetramitia</taxon>
        <taxon>Vahlkampfiidae</taxon>
        <taxon>Naegleria</taxon>
    </lineage>
</organism>
<reference evidence="3 4" key="1">
    <citation type="journal article" date="2018" name="BMC Genomics">
        <title>The genome of Naegleria lovaniensis, the basis for a comparative approach to unravel pathogenicity factors of the human pathogenic amoeba N. fowleri.</title>
        <authorList>
            <person name="Liechti N."/>
            <person name="Schurch N."/>
            <person name="Bruggmann R."/>
            <person name="Wittwer M."/>
        </authorList>
    </citation>
    <scope>NUCLEOTIDE SEQUENCE [LARGE SCALE GENOMIC DNA]</scope>
    <source>
        <strain evidence="3 4">ATCC 30569</strain>
    </source>
</reference>
<accession>A0AA88GMU7</accession>
<dbReference type="InterPro" id="IPR004000">
    <property type="entry name" value="Actin"/>
</dbReference>
<evidence type="ECO:0000256" key="1">
    <source>
        <dbReference type="RuleBase" id="RU000487"/>
    </source>
</evidence>
<protein>
    <submittedName>
        <fullName evidence="3">Uncharacterized protein</fullName>
    </submittedName>
</protein>
<comment type="caution">
    <text evidence="3">The sequence shown here is derived from an EMBL/GenBank/DDBJ whole genome shotgun (WGS) entry which is preliminary data.</text>
</comment>
<feature type="compositionally biased region" description="Polar residues" evidence="2">
    <location>
        <begin position="350"/>
        <end position="371"/>
    </location>
</feature>
<keyword evidence="4" id="KW-1185">Reference proteome</keyword>